<reference evidence="2" key="1">
    <citation type="journal article" date="2019" name="Int. J. Syst. Evol. Microbiol.">
        <title>The Global Catalogue of Microorganisms (GCM) 10K type strain sequencing project: providing services to taxonomists for standard genome sequencing and annotation.</title>
        <authorList>
            <consortium name="The Broad Institute Genomics Platform"/>
            <consortium name="The Broad Institute Genome Sequencing Center for Infectious Disease"/>
            <person name="Wu L."/>
            <person name="Ma J."/>
        </authorList>
    </citation>
    <scope>NUCLEOTIDE SEQUENCE [LARGE SCALE GENOMIC DNA]</scope>
    <source>
        <strain evidence="2">KCTC 22671</strain>
    </source>
</reference>
<comment type="caution">
    <text evidence="1">The sequence shown here is derived from an EMBL/GenBank/DDBJ whole genome shotgun (WGS) entry which is preliminary data.</text>
</comment>
<protein>
    <submittedName>
        <fullName evidence="1">Uncharacterized protein</fullName>
    </submittedName>
</protein>
<dbReference type="EMBL" id="JBHUPC010000019">
    <property type="protein sequence ID" value="MFD2892801.1"/>
    <property type="molecule type" value="Genomic_DNA"/>
</dbReference>
<proteinExistence type="predicted"/>
<name>A0ABW5YP10_9FLAO</name>
<sequence length="151" mass="17696">MDLEEEIFFEIYDSGDFIRLKPINYNNYNSEMDWDKNWIKTKVEIKAGNFVGEYIAEFMTVDFENFEKQFSKLYENLKGIAVFNDLESYLELKIVGDGIGHFEVSVSACDKSGFKSSILKYILDFDQTDLQRMNIQLRKIINKFPIVGKLP</sequence>
<dbReference type="Proteomes" id="UP001597534">
    <property type="component" value="Unassembled WGS sequence"/>
</dbReference>
<dbReference type="InterPro" id="IPR056510">
    <property type="entry name" value="WapI"/>
</dbReference>
<organism evidence="1 2">
    <name type="scientific">Flavobacterium chuncheonense</name>
    <dbReference type="NCBI Taxonomy" id="2026653"/>
    <lineage>
        <taxon>Bacteria</taxon>
        <taxon>Pseudomonadati</taxon>
        <taxon>Bacteroidota</taxon>
        <taxon>Flavobacteriia</taxon>
        <taxon>Flavobacteriales</taxon>
        <taxon>Flavobacteriaceae</taxon>
        <taxon>Flavobacterium</taxon>
    </lineage>
</organism>
<dbReference type="Pfam" id="PF24716">
    <property type="entry name" value="WapI"/>
    <property type="match status" value="1"/>
</dbReference>
<evidence type="ECO:0000313" key="2">
    <source>
        <dbReference type="Proteomes" id="UP001597534"/>
    </source>
</evidence>
<accession>A0ABW5YP10</accession>
<dbReference type="RefSeq" id="WP_379812524.1">
    <property type="nucleotide sequence ID" value="NZ_JBHUPC010000019.1"/>
</dbReference>
<gene>
    <name evidence="1" type="ORF">ACFS5J_12345</name>
</gene>
<keyword evidence="2" id="KW-1185">Reference proteome</keyword>
<evidence type="ECO:0000313" key="1">
    <source>
        <dbReference type="EMBL" id="MFD2892801.1"/>
    </source>
</evidence>